<evidence type="ECO:0000256" key="1">
    <source>
        <dbReference type="SAM" id="MobiDB-lite"/>
    </source>
</evidence>
<evidence type="ECO:0000313" key="2">
    <source>
        <dbReference type="EMBL" id="GBN35966.1"/>
    </source>
</evidence>
<dbReference type="Proteomes" id="UP000499080">
    <property type="component" value="Unassembled WGS sequence"/>
</dbReference>
<feature type="compositionally biased region" description="Basic and acidic residues" evidence="1">
    <location>
        <begin position="95"/>
        <end position="104"/>
    </location>
</feature>
<gene>
    <name evidence="2" type="ORF">AVEN_248112_1</name>
</gene>
<reference evidence="2 3" key="1">
    <citation type="journal article" date="2019" name="Sci. Rep.">
        <title>Orb-weaving spider Araneus ventricosus genome elucidates the spidroin gene catalogue.</title>
        <authorList>
            <person name="Kono N."/>
            <person name="Nakamura H."/>
            <person name="Ohtoshi R."/>
            <person name="Moran D.A.P."/>
            <person name="Shinohara A."/>
            <person name="Yoshida Y."/>
            <person name="Fujiwara M."/>
            <person name="Mori M."/>
            <person name="Tomita M."/>
            <person name="Arakawa K."/>
        </authorList>
    </citation>
    <scope>NUCLEOTIDE SEQUENCE [LARGE SCALE GENOMIC DNA]</scope>
</reference>
<dbReference type="AlphaFoldDB" id="A0A4Y2NDT5"/>
<accession>A0A4Y2NDT5</accession>
<proteinExistence type="predicted"/>
<keyword evidence="3" id="KW-1185">Reference proteome</keyword>
<comment type="caution">
    <text evidence="2">The sequence shown here is derived from an EMBL/GenBank/DDBJ whole genome shotgun (WGS) entry which is preliminary data.</text>
</comment>
<evidence type="ECO:0000313" key="3">
    <source>
        <dbReference type="Proteomes" id="UP000499080"/>
    </source>
</evidence>
<organism evidence="2 3">
    <name type="scientific">Araneus ventricosus</name>
    <name type="common">Orbweaver spider</name>
    <name type="synonym">Epeira ventricosa</name>
    <dbReference type="NCBI Taxonomy" id="182803"/>
    <lineage>
        <taxon>Eukaryota</taxon>
        <taxon>Metazoa</taxon>
        <taxon>Ecdysozoa</taxon>
        <taxon>Arthropoda</taxon>
        <taxon>Chelicerata</taxon>
        <taxon>Arachnida</taxon>
        <taxon>Araneae</taxon>
        <taxon>Araneomorphae</taxon>
        <taxon>Entelegynae</taxon>
        <taxon>Araneoidea</taxon>
        <taxon>Araneidae</taxon>
        <taxon>Araneus</taxon>
    </lineage>
</organism>
<sequence length="104" mass="12136">MYGYLGLELGIRDKTALFHFDQRQVCFPPIQFYRFRRIIQGCSKENYQLLLSPYSSFRQTDCHPPSPQGGFSLFEVRAPSPTRPDFSSLTPTHILHPERSPPYR</sequence>
<name>A0A4Y2NDT5_ARAVE</name>
<dbReference type="EMBL" id="BGPR01008771">
    <property type="protein sequence ID" value="GBN35966.1"/>
    <property type="molecule type" value="Genomic_DNA"/>
</dbReference>
<feature type="region of interest" description="Disordered" evidence="1">
    <location>
        <begin position="80"/>
        <end position="104"/>
    </location>
</feature>
<protein>
    <submittedName>
        <fullName evidence="2">Uncharacterized protein</fullName>
    </submittedName>
</protein>